<dbReference type="KEGG" id="mno:Mnod_7640"/>
<proteinExistence type="predicted"/>
<accession>B8IQS8</accession>
<dbReference type="HOGENOM" id="CLU_2880728_0_0_5"/>
<reference evidence="1 2" key="1">
    <citation type="submission" date="2009-01" db="EMBL/GenBank/DDBJ databases">
        <title>Complete sequence of chromosome of Methylobacterium nodulans ORS 2060.</title>
        <authorList>
            <consortium name="US DOE Joint Genome Institute"/>
            <person name="Lucas S."/>
            <person name="Copeland A."/>
            <person name="Lapidus A."/>
            <person name="Glavina del Rio T."/>
            <person name="Dalin E."/>
            <person name="Tice H."/>
            <person name="Bruce D."/>
            <person name="Goodwin L."/>
            <person name="Pitluck S."/>
            <person name="Sims D."/>
            <person name="Brettin T."/>
            <person name="Detter J.C."/>
            <person name="Han C."/>
            <person name="Larimer F."/>
            <person name="Land M."/>
            <person name="Hauser L."/>
            <person name="Kyrpides N."/>
            <person name="Ivanova N."/>
            <person name="Marx C.J."/>
            <person name="Richardson P."/>
        </authorList>
    </citation>
    <scope>NUCLEOTIDE SEQUENCE [LARGE SCALE GENOMIC DNA]</scope>
    <source>
        <strain evidence="2">LMG 21967 / CNCM I-2342 / ORS 2060</strain>
    </source>
</reference>
<protein>
    <submittedName>
        <fullName evidence="1">Uncharacterized protein</fullName>
    </submittedName>
</protein>
<gene>
    <name evidence="1" type="ordered locus">Mnod_7640</name>
</gene>
<name>B8IQS8_METNO</name>
<evidence type="ECO:0000313" key="2">
    <source>
        <dbReference type="Proteomes" id="UP000008207"/>
    </source>
</evidence>
<evidence type="ECO:0000313" key="1">
    <source>
        <dbReference type="EMBL" id="ACL62373.1"/>
    </source>
</evidence>
<organism evidence="1 2">
    <name type="scientific">Methylobacterium nodulans (strain LMG 21967 / CNCM I-2342 / ORS 2060)</name>
    <dbReference type="NCBI Taxonomy" id="460265"/>
    <lineage>
        <taxon>Bacteria</taxon>
        <taxon>Pseudomonadati</taxon>
        <taxon>Pseudomonadota</taxon>
        <taxon>Alphaproteobacteria</taxon>
        <taxon>Hyphomicrobiales</taxon>
        <taxon>Methylobacteriaceae</taxon>
        <taxon>Methylobacterium</taxon>
    </lineage>
</organism>
<keyword evidence="2" id="KW-1185">Reference proteome</keyword>
<sequence>MSSLHKRSAARVLTPNSLSPPLVPPEIHARYAEIMAKIPRVRLDVGRPAKMAEPLPAVSSFYS</sequence>
<dbReference type="AlphaFoldDB" id="B8IQS8"/>
<dbReference type="EMBL" id="CP001349">
    <property type="protein sequence ID" value="ACL62373.1"/>
    <property type="molecule type" value="Genomic_DNA"/>
</dbReference>
<dbReference type="Proteomes" id="UP000008207">
    <property type="component" value="Chromosome"/>
</dbReference>
<dbReference type="eggNOG" id="ENOG503006G">
    <property type="taxonomic scope" value="Bacteria"/>
</dbReference>